<sequence length="497" mass="52612">MARSTSFLLTFATLAISVLAQSSSLQDGLSDAHVAAIFPGGSSYDAARRAYNLRFNFSPVAVTYPSTAEQVAAVVALGSSENLQVVARSGGHNYIANGLGGKNGAIVVDLSNMTRVDIDASSDTATIETGNRLGDVAFALNNQGRALPHGSCPYVGIGGHVAGGGFGFASRMWGLTLDTVQSMTVVLANGTIVTASSTSNADLFWAMRGAASSFGIITSIDVQTFAVPSFATIFEYDWQLDYSTAAAALSKFQEYALTDIPSELGAEINIGKGNTEGTVYFALTGGWYGESTDALQSALAPFLASMPWASVQYSGNGTYISTIEALGSGVVNTNAAGPDTTDTFYAKSLMTPEGQPMTLDALEAFTKYLAYDGYASNTAWFMQFELYGGGNSVINSVNVDSTAFATRSALFTVQLYASSSNYAPPYPEAGFTFLDNAVEAITSTMGNGWDYGAYVNYPDDRLNSAQNLYYKSHYSRLENLKNQYDPTGVFVFPTSVQ</sequence>
<evidence type="ECO:0000256" key="3">
    <source>
        <dbReference type="ARBA" id="ARBA00022630"/>
    </source>
</evidence>
<evidence type="ECO:0000313" key="9">
    <source>
        <dbReference type="Proteomes" id="UP000219338"/>
    </source>
</evidence>
<dbReference type="Pfam" id="PF08031">
    <property type="entry name" value="BBE"/>
    <property type="match status" value="1"/>
</dbReference>
<dbReference type="InterPro" id="IPR050416">
    <property type="entry name" value="FAD-linked_Oxidoreductase"/>
</dbReference>
<keyword evidence="9" id="KW-1185">Reference proteome</keyword>
<dbReference type="Gene3D" id="3.40.462.20">
    <property type="match status" value="1"/>
</dbReference>
<dbReference type="InterPro" id="IPR016169">
    <property type="entry name" value="FAD-bd_PCMH_sub2"/>
</dbReference>
<comment type="cofactor">
    <cofactor evidence="1">
        <name>FAD</name>
        <dbReference type="ChEBI" id="CHEBI:57692"/>
    </cofactor>
</comment>
<dbReference type="Pfam" id="PF01565">
    <property type="entry name" value="FAD_binding_4"/>
    <property type="match status" value="1"/>
</dbReference>
<keyword evidence="3" id="KW-0285">Flavoprotein</keyword>
<dbReference type="PROSITE" id="PS51387">
    <property type="entry name" value="FAD_PCMH"/>
    <property type="match status" value="1"/>
</dbReference>
<dbReference type="GO" id="GO:0016491">
    <property type="term" value="F:oxidoreductase activity"/>
    <property type="evidence" value="ECO:0007669"/>
    <property type="project" value="UniProtKB-KW"/>
</dbReference>
<dbReference type="Gene3D" id="3.30.465.10">
    <property type="match status" value="1"/>
</dbReference>
<keyword evidence="6" id="KW-0732">Signal</keyword>
<evidence type="ECO:0000256" key="6">
    <source>
        <dbReference type="SAM" id="SignalP"/>
    </source>
</evidence>
<evidence type="ECO:0000313" key="8">
    <source>
        <dbReference type="EMBL" id="SJL02379.1"/>
    </source>
</evidence>
<dbReference type="EMBL" id="FUEG01000003">
    <property type="protein sequence ID" value="SJL02379.1"/>
    <property type="molecule type" value="Genomic_DNA"/>
</dbReference>
<evidence type="ECO:0000256" key="4">
    <source>
        <dbReference type="ARBA" id="ARBA00022827"/>
    </source>
</evidence>
<protein>
    <submittedName>
        <fullName evidence="8">Related to 6-hydroxy-D-nicotine oxidase</fullName>
    </submittedName>
</protein>
<dbReference type="Proteomes" id="UP000219338">
    <property type="component" value="Unassembled WGS sequence"/>
</dbReference>
<dbReference type="InterPro" id="IPR016166">
    <property type="entry name" value="FAD-bd_PCMH"/>
</dbReference>
<name>A0A284R0Y6_ARMOS</name>
<evidence type="ECO:0000256" key="1">
    <source>
        <dbReference type="ARBA" id="ARBA00001974"/>
    </source>
</evidence>
<dbReference type="InterPro" id="IPR012951">
    <property type="entry name" value="BBE"/>
</dbReference>
<feature type="chain" id="PRO_5012086200" evidence="6">
    <location>
        <begin position="21"/>
        <end position="497"/>
    </location>
</feature>
<evidence type="ECO:0000256" key="5">
    <source>
        <dbReference type="ARBA" id="ARBA00023002"/>
    </source>
</evidence>
<keyword evidence="5" id="KW-0560">Oxidoreductase</keyword>
<dbReference type="InterPro" id="IPR006094">
    <property type="entry name" value="Oxid_FAD_bind_N"/>
</dbReference>
<comment type="similarity">
    <text evidence="2">Belongs to the oxygen-dependent FAD-linked oxidoreductase family.</text>
</comment>
<proteinExistence type="inferred from homology"/>
<reference evidence="9" key="1">
    <citation type="journal article" date="2017" name="Nat. Ecol. Evol.">
        <title>Genome expansion and lineage-specific genetic innovations in the forest pathogenic fungi Armillaria.</title>
        <authorList>
            <person name="Sipos G."/>
            <person name="Prasanna A.N."/>
            <person name="Walter M.C."/>
            <person name="O'Connor E."/>
            <person name="Balint B."/>
            <person name="Krizsan K."/>
            <person name="Kiss B."/>
            <person name="Hess J."/>
            <person name="Varga T."/>
            <person name="Slot J."/>
            <person name="Riley R."/>
            <person name="Boka B."/>
            <person name="Rigling D."/>
            <person name="Barry K."/>
            <person name="Lee J."/>
            <person name="Mihaltcheva S."/>
            <person name="LaButti K."/>
            <person name="Lipzen A."/>
            <person name="Waldron R."/>
            <person name="Moloney N.M."/>
            <person name="Sperisen C."/>
            <person name="Kredics L."/>
            <person name="Vagvoelgyi C."/>
            <person name="Patrignani A."/>
            <person name="Fitzpatrick D."/>
            <person name="Nagy I."/>
            <person name="Doyle S."/>
            <person name="Anderson J.B."/>
            <person name="Grigoriev I.V."/>
            <person name="Gueldener U."/>
            <person name="Muensterkoetter M."/>
            <person name="Nagy L.G."/>
        </authorList>
    </citation>
    <scope>NUCLEOTIDE SEQUENCE [LARGE SCALE GENOMIC DNA]</scope>
    <source>
        <strain evidence="9">C18/9</strain>
    </source>
</reference>
<dbReference type="PANTHER" id="PTHR42973">
    <property type="entry name" value="BINDING OXIDOREDUCTASE, PUTATIVE (AFU_ORTHOLOGUE AFUA_1G17690)-RELATED"/>
    <property type="match status" value="1"/>
</dbReference>
<keyword evidence="4" id="KW-0274">FAD</keyword>
<accession>A0A284R0Y6</accession>
<feature type="domain" description="FAD-binding PCMH-type" evidence="7">
    <location>
        <begin position="55"/>
        <end position="227"/>
    </location>
</feature>
<feature type="signal peptide" evidence="6">
    <location>
        <begin position="1"/>
        <end position="20"/>
    </location>
</feature>
<evidence type="ECO:0000259" key="7">
    <source>
        <dbReference type="PROSITE" id="PS51387"/>
    </source>
</evidence>
<dbReference type="OrthoDB" id="407275at2759"/>
<dbReference type="AlphaFoldDB" id="A0A284R0Y6"/>
<dbReference type="GO" id="GO:0071949">
    <property type="term" value="F:FAD binding"/>
    <property type="evidence" value="ECO:0007669"/>
    <property type="project" value="InterPro"/>
</dbReference>
<dbReference type="STRING" id="47428.A0A284R0Y6"/>
<dbReference type="OMA" id="DTAFYYR"/>
<dbReference type="SUPFAM" id="SSF56176">
    <property type="entry name" value="FAD-binding/transporter-associated domain-like"/>
    <property type="match status" value="1"/>
</dbReference>
<dbReference type="InterPro" id="IPR036318">
    <property type="entry name" value="FAD-bd_PCMH-like_sf"/>
</dbReference>
<gene>
    <name evidence="8" type="ORF">ARMOST_05706</name>
</gene>
<evidence type="ECO:0000256" key="2">
    <source>
        <dbReference type="ARBA" id="ARBA00005466"/>
    </source>
</evidence>
<dbReference type="PANTHER" id="PTHR42973:SF39">
    <property type="entry name" value="FAD-BINDING PCMH-TYPE DOMAIN-CONTAINING PROTEIN"/>
    <property type="match status" value="1"/>
</dbReference>
<organism evidence="8 9">
    <name type="scientific">Armillaria ostoyae</name>
    <name type="common">Armillaria root rot fungus</name>
    <dbReference type="NCBI Taxonomy" id="47428"/>
    <lineage>
        <taxon>Eukaryota</taxon>
        <taxon>Fungi</taxon>
        <taxon>Dikarya</taxon>
        <taxon>Basidiomycota</taxon>
        <taxon>Agaricomycotina</taxon>
        <taxon>Agaricomycetes</taxon>
        <taxon>Agaricomycetidae</taxon>
        <taxon>Agaricales</taxon>
        <taxon>Marasmiineae</taxon>
        <taxon>Physalacriaceae</taxon>
        <taxon>Armillaria</taxon>
    </lineage>
</organism>